<protein>
    <submittedName>
        <fullName evidence="2">Uncharacterized protein</fullName>
    </submittedName>
</protein>
<accession>X0GZ72</accession>
<sequence>MTTHTPAEEFDALLSASSVLFVVSKTSQFTAAIGVPSAEPISRPSKDCPLLYPHSTAKP</sequence>
<dbReference type="AlphaFoldDB" id="X0GZ72"/>
<feature type="region of interest" description="Disordered" evidence="1">
    <location>
        <begin position="38"/>
        <end position="59"/>
    </location>
</feature>
<gene>
    <name evidence="2" type="ORF">FOPG_18582</name>
</gene>
<evidence type="ECO:0000313" key="2">
    <source>
        <dbReference type="EMBL" id="EXL65185.1"/>
    </source>
</evidence>
<dbReference type="Proteomes" id="UP000030676">
    <property type="component" value="Unassembled WGS sequence"/>
</dbReference>
<reference evidence="2" key="2">
    <citation type="submission" date="2014-03" db="EMBL/GenBank/DDBJ databases">
        <title>The Genome Annotation of Fusarium oxysporum PHW808.</title>
        <authorList>
            <consortium name="The Broad Institute Genomics Platform"/>
            <person name="Ma L.-J."/>
            <person name="Corby-Kistler H."/>
            <person name="Broz K."/>
            <person name="Gale L.R."/>
            <person name="Jonkers W."/>
            <person name="O'Donnell K."/>
            <person name="Ploetz R."/>
            <person name="Steinberg C."/>
            <person name="Schwartz D.C."/>
            <person name="VanEtten H."/>
            <person name="Zhou S."/>
            <person name="Young S.K."/>
            <person name="Zeng Q."/>
            <person name="Gargeya S."/>
            <person name="Fitzgerald M."/>
            <person name="Abouelleil A."/>
            <person name="Alvarado L."/>
            <person name="Chapman S.B."/>
            <person name="Gainer-Dewar J."/>
            <person name="Goldberg J."/>
            <person name="Griggs A."/>
            <person name="Gujja S."/>
            <person name="Hansen M."/>
            <person name="Howarth C."/>
            <person name="Imamovic A."/>
            <person name="Ireland A."/>
            <person name="Larimer J."/>
            <person name="McCowan C."/>
            <person name="Murphy C."/>
            <person name="Pearson M."/>
            <person name="Poon T.W."/>
            <person name="Priest M."/>
            <person name="Roberts A."/>
            <person name="Saif S."/>
            <person name="Shea T."/>
            <person name="Sykes S."/>
            <person name="Wortman J."/>
            <person name="Nusbaum C."/>
            <person name="Birren B."/>
        </authorList>
    </citation>
    <scope>NUCLEOTIDE SEQUENCE</scope>
    <source>
        <strain evidence="2">54008</strain>
    </source>
</reference>
<dbReference type="HOGENOM" id="CLU_2960883_0_0_1"/>
<organism evidence="2">
    <name type="scientific">Fusarium oxysporum f. sp. conglutinans race 2 54008</name>
    <dbReference type="NCBI Taxonomy" id="1089457"/>
    <lineage>
        <taxon>Eukaryota</taxon>
        <taxon>Fungi</taxon>
        <taxon>Dikarya</taxon>
        <taxon>Ascomycota</taxon>
        <taxon>Pezizomycotina</taxon>
        <taxon>Sordariomycetes</taxon>
        <taxon>Hypocreomycetidae</taxon>
        <taxon>Hypocreales</taxon>
        <taxon>Nectriaceae</taxon>
        <taxon>Fusarium</taxon>
        <taxon>Fusarium oxysporum species complex</taxon>
    </lineage>
</organism>
<reference evidence="2" key="1">
    <citation type="submission" date="2011-11" db="EMBL/GenBank/DDBJ databases">
        <title>The Genome Sequence of Fusarium oxysporum PHW808.</title>
        <authorList>
            <consortium name="The Broad Institute Genome Sequencing Platform"/>
            <person name="Ma L.-J."/>
            <person name="Gale L.R."/>
            <person name="Schwartz D.C."/>
            <person name="Zhou S."/>
            <person name="Corby-Kistler H."/>
            <person name="Young S.K."/>
            <person name="Zeng Q."/>
            <person name="Gargeya S."/>
            <person name="Fitzgerald M."/>
            <person name="Haas B."/>
            <person name="Abouelleil A."/>
            <person name="Alvarado L."/>
            <person name="Arachchi H.M."/>
            <person name="Berlin A."/>
            <person name="Brown A."/>
            <person name="Chapman S.B."/>
            <person name="Chen Z."/>
            <person name="Dunbar C."/>
            <person name="Freedman E."/>
            <person name="Gearin G."/>
            <person name="Goldberg J."/>
            <person name="Griggs A."/>
            <person name="Gujja S."/>
            <person name="Heiman D."/>
            <person name="Howarth C."/>
            <person name="Larson L."/>
            <person name="Lui A."/>
            <person name="MacDonald P.J.P."/>
            <person name="Montmayeur A."/>
            <person name="Murphy C."/>
            <person name="Neiman D."/>
            <person name="Pearson M."/>
            <person name="Priest M."/>
            <person name="Roberts A."/>
            <person name="Saif S."/>
            <person name="Shea T."/>
            <person name="Shenoy N."/>
            <person name="Sisk P."/>
            <person name="Stolte C."/>
            <person name="Sykes S."/>
            <person name="Wortman J."/>
            <person name="Nusbaum C."/>
            <person name="Birren B."/>
        </authorList>
    </citation>
    <scope>NUCLEOTIDE SEQUENCE [LARGE SCALE GENOMIC DNA]</scope>
    <source>
        <strain evidence="2">54008</strain>
    </source>
</reference>
<proteinExistence type="predicted"/>
<name>X0GZ72_FUSOX</name>
<evidence type="ECO:0000256" key="1">
    <source>
        <dbReference type="SAM" id="MobiDB-lite"/>
    </source>
</evidence>
<dbReference type="EMBL" id="KK033720">
    <property type="protein sequence ID" value="EXL65185.1"/>
    <property type="molecule type" value="Genomic_DNA"/>
</dbReference>